<keyword evidence="4 6" id="KW-0472">Membrane</keyword>
<gene>
    <name evidence="7" type="ORF">EPUS_07022</name>
</gene>
<evidence type="ECO:0000313" key="8">
    <source>
        <dbReference type="Proteomes" id="UP000019373"/>
    </source>
</evidence>
<feature type="region of interest" description="Disordered" evidence="5">
    <location>
        <begin position="1"/>
        <end position="34"/>
    </location>
</feature>
<dbReference type="Gene3D" id="1.20.58.340">
    <property type="entry name" value="Magnesium transport protein CorA, transmembrane region"/>
    <property type="match status" value="1"/>
</dbReference>
<feature type="compositionally biased region" description="Polar residues" evidence="5">
    <location>
        <begin position="574"/>
        <end position="586"/>
    </location>
</feature>
<dbReference type="InterPro" id="IPR045863">
    <property type="entry name" value="CorA_TM1_TM2"/>
</dbReference>
<dbReference type="InterPro" id="IPR050829">
    <property type="entry name" value="CorA_MIT"/>
</dbReference>
<feature type="compositionally biased region" description="Polar residues" evidence="5">
    <location>
        <begin position="915"/>
        <end position="924"/>
    </location>
</feature>
<evidence type="ECO:0000313" key="7">
    <source>
        <dbReference type="EMBL" id="ERF69766.1"/>
    </source>
</evidence>
<dbReference type="OMA" id="NKCLDWM"/>
<dbReference type="GO" id="GO:0016020">
    <property type="term" value="C:membrane"/>
    <property type="evidence" value="ECO:0007669"/>
    <property type="project" value="UniProtKB-SubCell"/>
</dbReference>
<dbReference type="SUPFAM" id="SSF144083">
    <property type="entry name" value="Magnesium transport protein CorA, transmembrane region"/>
    <property type="match status" value="1"/>
</dbReference>
<dbReference type="GO" id="GO:0046873">
    <property type="term" value="F:metal ion transmembrane transporter activity"/>
    <property type="evidence" value="ECO:0007669"/>
    <property type="project" value="InterPro"/>
</dbReference>
<feature type="compositionally biased region" description="Basic and acidic residues" evidence="5">
    <location>
        <begin position="880"/>
        <end position="890"/>
    </location>
</feature>
<dbReference type="RefSeq" id="XP_007804546.1">
    <property type="nucleotide sequence ID" value="XM_007806355.1"/>
</dbReference>
<reference evidence="8" key="1">
    <citation type="journal article" date="2014" name="BMC Genomics">
        <title>Genome characteristics reveal the impact of lichenization on lichen-forming fungus Endocarpon pusillum Hedwig (Verrucariales, Ascomycota).</title>
        <authorList>
            <person name="Wang Y.-Y."/>
            <person name="Liu B."/>
            <person name="Zhang X.-Y."/>
            <person name="Zhou Q.-M."/>
            <person name="Zhang T."/>
            <person name="Li H."/>
            <person name="Yu Y.-F."/>
            <person name="Zhang X.-L."/>
            <person name="Hao X.-Y."/>
            <person name="Wang M."/>
            <person name="Wang L."/>
            <person name="Wei J.-C."/>
        </authorList>
    </citation>
    <scope>NUCLEOTIDE SEQUENCE [LARGE SCALE GENOMIC DNA]</scope>
    <source>
        <strain evidence="8">Z07020 / HMAS-L-300199</strain>
    </source>
</reference>
<evidence type="ECO:0000256" key="3">
    <source>
        <dbReference type="ARBA" id="ARBA00022989"/>
    </source>
</evidence>
<accession>U1GDH8</accession>
<sequence length="971" mass="109369">MSAAPSKGASGALDVQTFGDGTGGIENYEGRSEGVFHPKAPDVEQLRLQEASLSFESNIKASIVHFHTAANYFVRGTPTIQQLLDMGTPAEYMAHLEDNNPSENPDLRWIHLPANNMSWVESIVTRIYSEPSRKTQAEAGTTSELSRELPSKAHAPFEMIGKNAEIVKDPDDLFKASMLLRSELWEKRQWQDPVLQKSAQGRFLRPLYSRISASYTRAVIDEEKMDQHEGLFSVEDAETNSVLFMPYVHWEEVDMYLHRNKCLDWMLRQRKPEEISGPPEDVKPKPSMNVRALKLLQKKTEKSPGLRQSVKATSSGNAVAWKGARLDTNVAWDREMMKKYERSMEDLTNDAKLLFAYVHEARPLHVRRTLDQSYYYPLPDADVRKRDLDQVLYRHTKNFMDMKEKSRILMVDQLWMWIVDEPGRTKTLLTAFPHRWIGNPVVAHAEVTDVYNKIFSALCTGAAVTSVVDLSCLVIDKCSGLFHPCVGESDHSLDYLEVFAVSIARLADAQTQQVNEFSMHSRRLVALQDRKQELSEATLRERLFRKPSSHAKTAKGNESCPQESNPEQGVKPNANASAQPPNSESLSQEDQEAAEWADWFKSTTKQDLKHSNPLKDLSGILESGTSLEINREIEKEMNALVNVTAENDSLKEIKDILDELNSLSHVFQQQVKIMNDVVASNTPSKSTSHPNDLNNPTRRPFTKEEGDDDLSKAKEKETSEGLDGTPEVQQDTAEDVRDKYALVLSTLCRREQDIENLKVKAERVYDSICDLLDLKQKQASVSEAYSARQAAAETTRQGRTILLFTVVTIIFMPLSFIAAIYSMNAKEINGNDRPIKKIYQVMFPATVGVVIISLIFAFNAHIWWFLVGLLTWKRQRKARKDGSSRNDKSTGKPATARTTTKSDTARTLTHTDTTMSGATPSAMQDHSDEKGSRGIGSLANWVRRGRKPGRGKQNQEAGDEESNDMEKAVNS</sequence>
<feature type="compositionally biased region" description="Basic and acidic residues" evidence="5">
    <location>
        <begin position="701"/>
        <end position="719"/>
    </location>
</feature>
<keyword evidence="2 6" id="KW-0812">Transmembrane</keyword>
<evidence type="ECO:0000256" key="4">
    <source>
        <dbReference type="ARBA" id="ARBA00023136"/>
    </source>
</evidence>
<dbReference type="GeneID" id="19241910"/>
<dbReference type="PANTHER" id="PTHR47685:SF1">
    <property type="entry name" value="MAGNESIUM TRANSPORT PROTEIN CORA"/>
    <property type="match status" value="1"/>
</dbReference>
<evidence type="ECO:0000256" key="6">
    <source>
        <dbReference type="SAM" id="Phobius"/>
    </source>
</evidence>
<keyword evidence="8" id="KW-1185">Reference proteome</keyword>
<feature type="region of interest" description="Disordered" evidence="5">
    <location>
        <begin position="680"/>
        <end position="732"/>
    </location>
</feature>
<proteinExistence type="predicted"/>
<feature type="region of interest" description="Disordered" evidence="5">
    <location>
        <begin position="877"/>
        <end position="971"/>
    </location>
</feature>
<dbReference type="HOGENOM" id="CLU_305434_0_0_1"/>
<feature type="compositionally biased region" description="Polar residues" evidence="5">
    <location>
        <begin position="680"/>
        <end position="697"/>
    </location>
</feature>
<organism evidence="7 8">
    <name type="scientific">Endocarpon pusillum (strain Z07020 / HMAS-L-300199)</name>
    <name type="common">Lichen-forming fungus</name>
    <dbReference type="NCBI Taxonomy" id="1263415"/>
    <lineage>
        <taxon>Eukaryota</taxon>
        <taxon>Fungi</taxon>
        <taxon>Dikarya</taxon>
        <taxon>Ascomycota</taxon>
        <taxon>Pezizomycotina</taxon>
        <taxon>Eurotiomycetes</taxon>
        <taxon>Chaetothyriomycetidae</taxon>
        <taxon>Verrucariales</taxon>
        <taxon>Verrucariaceae</taxon>
        <taxon>Endocarpon</taxon>
    </lineage>
</organism>
<dbReference type="eggNOG" id="KOG4177">
    <property type="taxonomic scope" value="Eukaryota"/>
</dbReference>
<evidence type="ECO:0000256" key="1">
    <source>
        <dbReference type="ARBA" id="ARBA00004141"/>
    </source>
</evidence>
<feature type="transmembrane region" description="Helical" evidence="6">
    <location>
        <begin position="801"/>
        <end position="821"/>
    </location>
</feature>
<dbReference type="Proteomes" id="UP000019373">
    <property type="component" value="Unassembled WGS sequence"/>
</dbReference>
<dbReference type="PANTHER" id="PTHR47685">
    <property type="entry name" value="MAGNESIUM TRANSPORT PROTEIN CORA"/>
    <property type="match status" value="1"/>
</dbReference>
<dbReference type="EMBL" id="KE721392">
    <property type="protein sequence ID" value="ERF69766.1"/>
    <property type="molecule type" value="Genomic_DNA"/>
</dbReference>
<evidence type="ECO:0000256" key="5">
    <source>
        <dbReference type="SAM" id="MobiDB-lite"/>
    </source>
</evidence>
<dbReference type="AlphaFoldDB" id="U1GDH8"/>
<comment type="subcellular location">
    <subcellularLocation>
        <location evidence="1">Membrane</location>
        <topology evidence="1">Multi-pass membrane protein</topology>
    </subcellularLocation>
</comment>
<dbReference type="InterPro" id="IPR002523">
    <property type="entry name" value="MgTranspt_CorA/ZnTranspt_ZntB"/>
</dbReference>
<feature type="compositionally biased region" description="Low complexity" evidence="5">
    <location>
        <begin position="905"/>
        <end position="914"/>
    </location>
</feature>
<dbReference type="Pfam" id="PF01544">
    <property type="entry name" value="CorA"/>
    <property type="match status" value="1"/>
</dbReference>
<keyword evidence="3 6" id="KW-1133">Transmembrane helix</keyword>
<name>U1GDH8_ENDPU</name>
<feature type="region of interest" description="Disordered" evidence="5">
    <location>
        <begin position="545"/>
        <end position="594"/>
    </location>
</feature>
<protein>
    <submittedName>
        <fullName evidence="7">Uncharacterized protein</fullName>
    </submittedName>
</protein>
<feature type="transmembrane region" description="Helical" evidence="6">
    <location>
        <begin position="841"/>
        <end position="870"/>
    </location>
</feature>
<evidence type="ECO:0000256" key="2">
    <source>
        <dbReference type="ARBA" id="ARBA00022692"/>
    </source>
</evidence>
<dbReference type="OrthoDB" id="4483578at2759"/>